<dbReference type="InterPro" id="IPR032675">
    <property type="entry name" value="LRR_dom_sf"/>
</dbReference>
<dbReference type="Pfam" id="PF13516">
    <property type="entry name" value="LRR_6"/>
    <property type="match status" value="1"/>
</dbReference>
<comment type="caution">
    <text evidence="2">The sequence shown here is derived from an EMBL/GenBank/DDBJ whole genome shotgun (WGS) entry which is preliminary data.</text>
</comment>
<evidence type="ECO:0000313" key="2">
    <source>
        <dbReference type="EMBL" id="TNJ28962.1"/>
    </source>
</evidence>
<dbReference type="InterPro" id="IPR001611">
    <property type="entry name" value="Leu-rich_rpt"/>
</dbReference>
<dbReference type="Gene3D" id="3.80.10.10">
    <property type="entry name" value="Ribonuclease Inhibitor"/>
    <property type="match status" value="3"/>
</dbReference>
<dbReference type="AlphaFoldDB" id="A0A4Z1SSR1"/>
<sequence length="554" mass="61275">MVDAYCSACTRLGIPTRPGIIQFLREPTKKLNLYGAQPSLYKSRITDADVEALVTGLLERNPPDFILDLGYNGLTDAALPHVSKLVSTLNLIGLSLKGNRLTQSGAMTYVATANFLTSSTCQLQYLDLSCNDFGPEGTEAIMRAIFNSDSLHFGVYINHPYMAADIKRVRRFGYLEYLDMSSTGFGEKANLYLCEFLSSRFCGLRELRLSQCEFTAVSGCEADVDYIDTGFHRLAGALRYNTSLEALTLRSNRCLDDTAAVAIIRALVSECPETDSGHLHISTTIGKKRMDDYKAYTWRLGQTGGQSDKLSEPLPPPLPSKAVYEERFGFLGERNGDVGPVETGIRIASTPLRYLDLASNRLCFDVALAIADHLKYSDCVLETIILDGVSVKNKGINALAKSLVRYTPCRMILDELAKKYVDEQGISLNDPAIERFGPITRRKEGSVYLSLRRTAILGQGLATLALLARHNGNIKYVAIEGNTLNPESGESGTINEGKTWLPDIEWEETFKARLNALDPVEADFGLRRNEDNVLQFYRNEALPLTGLHLFGLLE</sequence>
<dbReference type="SUPFAM" id="SSF52047">
    <property type="entry name" value="RNI-like"/>
    <property type="match status" value="1"/>
</dbReference>
<evidence type="ECO:0000313" key="3">
    <source>
        <dbReference type="Proteomes" id="UP000315496"/>
    </source>
</evidence>
<dbReference type="InterPro" id="IPR052201">
    <property type="entry name" value="LRR-containing_regulator"/>
</dbReference>
<dbReference type="OrthoDB" id="272549at2759"/>
<evidence type="ECO:0008006" key="4">
    <source>
        <dbReference type="Google" id="ProtNLM"/>
    </source>
</evidence>
<reference evidence="2 3" key="1">
    <citation type="submission" date="2019-05" db="EMBL/GenBank/DDBJ databases">
        <title>The compact genome of Giardia muris reveals important steps in the evolution of intestinal protozoan parasites.</title>
        <authorList>
            <person name="Xu F."/>
            <person name="Jimenez-Gonzalez A."/>
            <person name="Einarsson E."/>
            <person name="Astvaldsson A."/>
            <person name="Peirasmaki D."/>
            <person name="Eckmann L."/>
            <person name="Andersson J.O."/>
            <person name="Svard S.G."/>
            <person name="Jerlstrom-Hultqvist J."/>
        </authorList>
    </citation>
    <scope>NUCLEOTIDE SEQUENCE [LARGE SCALE GENOMIC DNA]</scope>
    <source>
        <strain evidence="2 3">Roberts-Thomson</strain>
    </source>
</reference>
<dbReference type="VEuPathDB" id="GiardiaDB:GMRT_10716"/>
<proteinExistence type="predicted"/>
<dbReference type="SMART" id="SM00368">
    <property type="entry name" value="LRR_RI"/>
    <property type="match status" value="5"/>
</dbReference>
<dbReference type="PANTHER" id="PTHR24111:SF0">
    <property type="entry name" value="LEUCINE-RICH REPEAT-CONTAINING PROTEIN"/>
    <property type="match status" value="1"/>
</dbReference>
<name>A0A4Z1SSR1_GIAMU</name>
<evidence type="ECO:0000256" key="1">
    <source>
        <dbReference type="ARBA" id="ARBA00022737"/>
    </source>
</evidence>
<organism evidence="2 3">
    <name type="scientific">Giardia muris</name>
    <dbReference type="NCBI Taxonomy" id="5742"/>
    <lineage>
        <taxon>Eukaryota</taxon>
        <taxon>Metamonada</taxon>
        <taxon>Diplomonadida</taxon>
        <taxon>Hexamitidae</taxon>
        <taxon>Giardiinae</taxon>
        <taxon>Giardia</taxon>
    </lineage>
</organism>
<keyword evidence="1" id="KW-0677">Repeat</keyword>
<accession>A0A4Z1SSR1</accession>
<protein>
    <recommendedName>
        <fullName evidence="4">RNI-like protein</fullName>
    </recommendedName>
</protein>
<dbReference type="PANTHER" id="PTHR24111">
    <property type="entry name" value="LEUCINE-RICH REPEAT-CONTAINING PROTEIN 34"/>
    <property type="match status" value="1"/>
</dbReference>
<dbReference type="Proteomes" id="UP000315496">
    <property type="component" value="Chromosome 2"/>
</dbReference>
<dbReference type="EMBL" id="VDLU01000002">
    <property type="protein sequence ID" value="TNJ28962.1"/>
    <property type="molecule type" value="Genomic_DNA"/>
</dbReference>
<gene>
    <name evidence="2" type="ORF">GMRT_10716</name>
</gene>
<keyword evidence="3" id="KW-1185">Reference proteome</keyword>